<sequence length="38" mass="4298">MATVKTIVKATKKLSEPCDKRTISQILRESNGGFSFRR</sequence>
<dbReference type="AlphaFoldDB" id="A0A839UGP2"/>
<organism evidence="1 2">
    <name type="scientific">Phyllobacterium trifolii</name>
    <dbReference type="NCBI Taxonomy" id="300193"/>
    <lineage>
        <taxon>Bacteria</taxon>
        <taxon>Pseudomonadati</taxon>
        <taxon>Pseudomonadota</taxon>
        <taxon>Alphaproteobacteria</taxon>
        <taxon>Hyphomicrobiales</taxon>
        <taxon>Phyllobacteriaceae</taxon>
        <taxon>Phyllobacterium</taxon>
    </lineage>
</organism>
<comment type="caution">
    <text evidence="1">The sequence shown here is derived from an EMBL/GenBank/DDBJ whole genome shotgun (WGS) entry which is preliminary data.</text>
</comment>
<evidence type="ECO:0000313" key="2">
    <source>
        <dbReference type="Proteomes" id="UP000554520"/>
    </source>
</evidence>
<reference evidence="1 2" key="1">
    <citation type="submission" date="2020-08" db="EMBL/GenBank/DDBJ databases">
        <title>Genomic Encyclopedia of Type Strains, Phase III (KMG-III): the genomes of soil and plant-associated and newly described type strains.</title>
        <authorList>
            <person name="Whitman W."/>
        </authorList>
    </citation>
    <scope>NUCLEOTIDE SEQUENCE [LARGE SCALE GENOMIC DNA]</scope>
    <source>
        <strain evidence="1 2">CECT 7015</strain>
    </source>
</reference>
<accession>A0A839UGP2</accession>
<name>A0A839UGP2_9HYPH</name>
<proteinExistence type="predicted"/>
<evidence type="ECO:0000313" key="1">
    <source>
        <dbReference type="EMBL" id="MBB3149115.1"/>
    </source>
</evidence>
<dbReference type="Proteomes" id="UP000554520">
    <property type="component" value="Unassembled WGS sequence"/>
</dbReference>
<dbReference type="EMBL" id="JACHXN010000027">
    <property type="protein sequence ID" value="MBB3149115.1"/>
    <property type="molecule type" value="Genomic_DNA"/>
</dbReference>
<protein>
    <submittedName>
        <fullName evidence="1">Uncharacterized protein</fullName>
    </submittedName>
</protein>
<gene>
    <name evidence="1" type="ORF">FHS21_005566</name>
</gene>
<keyword evidence="2" id="KW-1185">Reference proteome</keyword>